<keyword evidence="2" id="KW-1185">Reference proteome</keyword>
<proteinExistence type="predicted"/>
<reference evidence="1" key="1">
    <citation type="submission" date="2020-03" db="EMBL/GenBank/DDBJ databases">
        <authorList>
            <person name="Weist P."/>
        </authorList>
    </citation>
    <scope>NUCLEOTIDE SEQUENCE</scope>
</reference>
<evidence type="ECO:0000313" key="1">
    <source>
        <dbReference type="EMBL" id="CAB1415836.1"/>
    </source>
</evidence>
<protein>
    <submittedName>
        <fullName evidence="1">Uncharacterized protein</fullName>
    </submittedName>
</protein>
<evidence type="ECO:0000313" key="2">
    <source>
        <dbReference type="Proteomes" id="UP001153269"/>
    </source>
</evidence>
<dbReference type="EMBL" id="CADEAL010000176">
    <property type="protein sequence ID" value="CAB1415836.1"/>
    <property type="molecule type" value="Genomic_DNA"/>
</dbReference>
<organism evidence="1 2">
    <name type="scientific">Pleuronectes platessa</name>
    <name type="common">European plaice</name>
    <dbReference type="NCBI Taxonomy" id="8262"/>
    <lineage>
        <taxon>Eukaryota</taxon>
        <taxon>Metazoa</taxon>
        <taxon>Chordata</taxon>
        <taxon>Craniata</taxon>
        <taxon>Vertebrata</taxon>
        <taxon>Euteleostomi</taxon>
        <taxon>Actinopterygii</taxon>
        <taxon>Neopterygii</taxon>
        <taxon>Teleostei</taxon>
        <taxon>Neoteleostei</taxon>
        <taxon>Acanthomorphata</taxon>
        <taxon>Carangaria</taxon>
        <taxon>Pleuronectiformes</taxon>
        <taxon>Pleuronectoidei</taxon>
        <taxon>Pleuronectidae</taxon>
        <taxon>Pleuronectes</taxon>
    </lineage>
</organism>
<name>A0A9N7TMU6_PLEPL</name>
<dbReference type="AlphaFoldDB" id="A0A9N7TMU6"/>
<sequence>MDGPGFPESVWGLYWHGALREGPDKGPEIACTTLPLQIYGVSHNAGGHCPPSSCRSRRKRWMLVSSVEGHQATAAALGEFVWNSSARAGIIPGCPSAVWALTGDSPLRCGLKTSPSQSLSMNSLSGRIVSGMTPGGLRFSALYLIRIAEAPSAPCTIKPDAARRDAFQQNQRPLSHRRPVGK</sequence>
<accession>A0A9N7TMU6</accession>
<dbReference type="Proteomes" id="UP001153269">
    <property type="component" value="Unassembled WGS sequence"/>
</dbReference>
<gene>
    <name evidence="1" type="ORF">PLEPLA_LOCUS3554</name>
</gene>
<comment type="caution">
    <text evidence="1">The sequence shown here is derived from an EMBL/GenBank/DDBJ whole genome shotgun (WGS) entry which is preliminary data.</text>
</comment>